<organism evidence="4">
    <name type="scientific">Chromera velia CCMP2878</name>
    <dbReference type="NCBI Taxonomy" id="1169474"/>
    <lineage>
        <taxon>Eukaryota</taxon>
        <taxon>Sar</taxon>
        <taxon>Alveolata</taxon>
        <taxon>Colpodellida</taxon>
        <taxon>Chromeraceae</taxon>
        <taxon>Chromera</taxon>
    </lineage>
</organism>
<keyword evidence="1" id="KW-0677">Repeat</keyword>
<reference evidence="4" key="1">
    <citation type="submission" date="2014-11" db="EMBL/GenBank/DDBJ databases">
        <authorList>
            <person name="Otto D Thomas"/>
            <person name="Naeem Raeece"/>
        </authorList>
    </citation>
    <scope>NUCLEOTIDE SEQUENCE</scope>
</reference>
<evidence type="ECO:0000256" key="3">
    <source>
        <dbReference type="PROSITE-ProRule" id="PRU00023"/>
    </source>
</evidence>
<protein>
    <submittedName>
        <fullName evidence="4">Uncharacterized protein</fullName>
    </submittedName>
</protein>
<dbReference type="AlphaFoldDB" id="A0A0G4I0B7"/>
<gene>
    <name evidence="4" type="ORF">Cvel_9881</name>
</gene>
<dbReference type="PROSITE" id="PS50088">
    <property type="entry name" value="ANK_REPEAT"/>
    <property type="match status" value="1"/>
</dbReference>
<accession>A0A0G4I0B7</accession>
<dbReference type="PANTHER" id="PTHR24123">
    <property type="entry name" value="ANKYRIN REPEAT-CONTAINING"/>
    <property type="match status" value="1"/>
</dbReference>
<dbReference type="PANTHER" id="PTHR24123:SF141">
    <property type="entry name" value="ANKYRIN 2, ISOFORM U"/>
    <property type="match status" value="1"/>
</dbReference>
<proteinExistence type="predicted"/>
<dbReference type="InterPro" id="IPR002110">
    <property type="entry name" value="Ankyrin_rpt"/>
</dbReference>
<name>A0A0G4I0B7_9ALVE</name>
<dbReference type="SMART" id="SM00248">
    <property type="entry name" value="ANK"/>
    <property type="match status" value="3"/>
</dbReference>
<dbReference type="InterPro" id="IPR051165">
    <property type="entry name" value="Multifunctional_ANK_Repeat"/>
</dbReference>
<dbReference type="Pfam" id="PF00023">
    <property type="entry name" value="Ank"/>
    <property type="match status" value="1"/>
</dbReference>
<dbReference type="EMBL" id="CDMZ01004601">
    <property type="protein sequence ID" value="CEM50250.1"/>
    <property type="molecule type" value="Genomic_DNA"/>
</dbReference>
<dbReference type="SUPFAM" id="SSF48403">
    <property type="entry name" value="Ankyrin repeat"/>
    <property type="match status" value="1"/>
</dbReference>
<dbReference type="VEuPathDB" id="CryptoDB:Cvel_9881"/>
<dbReference type="PROSITE" id="PS50297">
    <property type="entry name" value="ANK_REP_REGION"/>
    <property type="match status" value="1"/>
</dbReference>
<keyword evidence="2 3" id="KW-0040">ANK repeat</keyword>
<evidence type="ECO:0000256" key="2">
    <source>
        <dbReference type="ARBA" id="ARBA00023043"/>
    </source>
</evidence>
<feature type="repeat" description="ANK" evidence="3">
    <location>
        <begin position="202"/>
        <end position="227"/>
    </location>
</feature>
<dbReference type="PhylomeDB" id="A0A0G4I0B7"/>
<sequence length="294" mass="32292">MIKHGLVHPNSFLFRNDFSFCDPILSCCIDRGRFDLAEVLLESGAHVDICGWSMQTTAIRCGSSPLQMLVYRLATMRGGNNGVKRREGLSLLRRLAEASKEMGCLGWKLRRVETVQQTLFLTEHDCNALQLACLLRDAEVARVLGEAVHSGAEGVELCSFLFAAEQSVSGHRSDAELDLECAETLLQLEGLGLLDLDTVNREGDTPLSLACKRGMEKTAEALLKMGALPRKGRWKGRAGGHRPTIRSPLFVSLVQRQSESLVSLLLQWKADPNEVVVVVGGEAFSLLQMANSRT</sequence>
<evidence type="ECO:0000256" key="1">
    <source>
        <dbReference type="ARBA" id="ARBA00022737"/>
    </source>
</evidence>
<dbReference type="Gene3D" id="1.25.40.20">
    <property type="entry name" value="Ankyrin repeat-containing domain"/>
    <property type="match status" value="1"/>
</dbReference>
<dbReference type="InterPro" id="IPR036770">
    <property type="entry name" value="Ankyrin_rpt-contain_sf"/>
</dbReference>
<evidence type="ECO:0000313" key="4">
    <source>
        <dbReference type="EMBL" id="CEM50250.1"/>
    </source>
</evidence>